<keyword evidence="2" id="KW-1185">Reference proteome</keyword>
<sequence>MRIESTSAGPSEVWSTWDEDRSMGRVTARCFVFDDAMDRVVWAMDRAGDGMTADVAIGAGLSTF</sequence>
<gene>
    <name evidence="1" type="ORF">DPV79_05255</name>
</gene>
<dbReference type="AlphaFoldDB" id="A0A365R0A7"/>
<evidence type="ECO:0000313" key="2">
    <source>
        <dbReference type="Proteomes" id="UP000252458"/>
    </source>
</evidence>
<comment type="caution">
    <text evidence="1">The sequence shown here is derived from an EMBL/GenBank/DDBJ whole genome shotgun (WGS) entry which is preliminary data.</text>
</comment>
<evidence type="ECO:0000313" key="1">
    <source>
        <dbReference type="EMBL" id="RBB41760.1"/>
    </source>
</evidence>
<reference evidence="1 2" key="1">
    <citation type="submission" date="2018-06" db="EMBL/GenBank/DDBJ databases">
        <title>Draft genome sequence of Burkholderia reimsis strain BE51 isolated from a French agricultural soil.</title>
        <authorList>
            <person name="Esmaeel Q."/>
        </authorList>
    </citation>
    <scope>NUCLEOTIDE SEQUENCE [LARGE SCALE GENOMIC DNA]</scope>
    <source>
        <strain evidence="1 2">BE51</strain>
    </source>
</reference>
<protein>
    <submittedName>
        <fullName evidence="1">Uncharacterized protein</fullName>
    </submittedName>
</protein>
<name>A0A365R0A7_9BURK</name>
<dbReference type="Proteomes" id="UP000252458">
    <property type="component" value="Unassembled WGS sequence"/>
</dbReference>
<dbReference type="EMBL" id="QMFZ01000003">
    <property type="protein sequence ID" value="RBB41760.1"/>
    <property type="molecule type" value="Genomic_DNA"/>
</dbReference>
<dbReference type="RefSeq" id="WP_113044945.1">
    <property type="nucleotide sequence ID" value="NZ_QMFZ01000003.1"/>
</dbReference>
<accession>A0A365R0A7</accession>
<organism evidence="1 2">
    <name type="scientific">Burkholderia reimsis</name>
    <dbReference type="NCBI Taxonomy" id="2234132"/>
    <lineage>
        <taxon>Bacteria</taxon>
        <taxon>Pseudomonadati</taxon>
        <taxon>Pseudomonadota</taxon>
        <taxon>Betaproteobacteria</taxon>
        <taxon>Burkholderiales</taxon>
        <taxon>Burkholderiaceae</taxon>
        <taxon>Burkholderia</taxon>
    </lineage>
</organism>
<proteinExistence type="predicted"/>